<feature type="region of interest" description="Disordered" evidence="1">
    <location>
        <begin position="18"/>
        <end position="50"/>
    </location>
</feature>
<proteinExistence type="predicted"/>
<evidence type="ECO:0000313" key="3">
    <source>
        <dbReference type="WBParaSite" id="nRc.2.0.1.t42926-RA"/>
    </source>
</evidence>
<evidence type="ECO:0000313" key="2">
    <source>
        <dbReference type="Proteomes" id="UP000887565"/>
    </source>
</evidence>
<sequence length="98" mass="9842">MIIDYLLQVAEPAPISSLDDETVDVASSKSAPNPPSSSSSSKSTSPSSGIVPGVINGDLWSCCQVLQRSRGCGSMSSSIRVVGVGGGKSVGAAHPPQL</sequence>
<dbReference type="AlphaFoldDB" id="A0A915KVG6"/>
<dbReference type="WBParaSite" id="nRc.2.0.1.t42926-RA">
    <property type="protein sequence ID" value="nRc.2.0.1.t42926-RA"/>
    <property type="gene ID" value="nRc.2.0.1.g42926"/>
</dbReference>
<organism evidence="2 3">
    <name type="scientific">Romanomermis culicivorax</name>
    <name type="common">Nematode worm</name>
    <dbReference type="NCBI Taxonomy" id="13658"/>
    <lineage>
        <taxon>Eukaryota</taxon>
        <taxon>Metazoa</taxon>
        <taxon>Ecdysozoa</taxon>
        <taxon>Nematoda</taxon>
        <taxon>Enoplea</taxon>
        <taxon>Dorylaimia</taxon>
        <taxon>Mermithida</taxon>
        <taxon>Mermithoidea</taxon>
        <taxon>Mermithidae</taxon>
        <taxon>Romanomermis</taxon>
    </lineage>
</organism>
<evidence type="ECO:0000256" key="1">
    <source>
        <dbReference type="SAM" id="MobiDB-lite"/>
    </source>
</evidence>
<keyword evidence="2" id="KW-1185">Reference proteome</keyword>
<protein>
    <submittedName>
        <fullName evidence="3">Uncharacterized protein</fullName>
    </submittedName>
</protein>
<reference evidence="3" key="1">
    <citation type="submission" date="2022-11" db="UniProtKB">
        <authorList>
            <consortium name="WormBaseParasite"/>
        </authorList>
    </citation>
    <scope>IDENTIFICATION</scope>
</reference>
<feature type="compositionally biased region" description="Low complexity" evidence="1">
    <location>
        <begin position="26"/>
        <end position="48"/>
    </location>
</feature>
<dbReference type="Proteomes" id="UP000887565">
    <property type="component" value="Unplaced"/>
</dbReference>
<name>A0A915KVG6_ROMCU</name>
<accession>A0A915KVG6</accession>